<protein>
    <submittedName>
        <fullName evidence="2">Uncharacterized protein</fullName>
    </submittedName>
</protein>
<dbReference type="Proteomes" id="UP001153069">
    <property type="component" value="Unassembled WGS sequence"/>
</dbReference>
<comment type="caution">
    <text evidence="2">The sequence shown here is derived from an EMBL/GenBank/DDBJ whole genome shotgun (WGS) entry which is preliminary data.</text>
</comment>
<sequence>MNNGSLAASKPTLPDISGKSCNQNHGLRLHRLYALALSGASVSDGGCEVHRNQITTAMQRLSAVEKPKANTYEYHLQPSPSVFHHGGLF</sequence>
<proteinExistence type="predicted"/>
<dbReference type="AlphaFoldDB" id="A0A9N8EF51"/>
<evidence type="ECO:0000256" key="1">
    <source>
        <dbReference type="SAM" id="MobiDB-lite"/>
    </source>
</evidence>
<organism evidence="2 3">
    <name type="scientific">Seminavis robusta</name>
    <dbReference type="NCBI Taxonomy" id="568900"/>
    <lineage>
        <taxon>Eukaryota</taxon>
        <taxon>Sar</taxon>
        <taxon>Stramenopiles</taxon>
        <taxon>Ochrophyta</taxon>
        <taxon>Bacillariophyta</taxon>
        <taxon>Bacillariophyceae</taxon>
        <taxon>Bacillariophycidae</taxon>
        <taxon>Naviculales</taxon>
        <taxon>Naviculaceae</taxon>
        <taxon>Seminavis</taxon>
    </lineage>
</organism>
<evidence type="ECO:0000313" key="2">
    <source>
        <dbReference type="EMBL" id="CAB9519962.1"/>
    </source>
</evidence>
<evidence type="ECO:0000313" key="3">
    <source>
        <dbReference type="Proteomes" id="UP001153069"/>
    </source>
</evidence>
<reference evidence="2" key="1">
    <citation type="submission" date="2020-06" db="EMBL/GenBank/DDBJ databases">
        <authorList>
            <consortium name="Plant Systems Biology data submission"/>
        </authorList>
    </citation>
    <scope>NUCLEOTIDE SEQUENCE</scope>
    <source>
        <strain evidence="2">D6</strain>
    </source>
</reference>
<keyword evidence="3" id="KW-1185">Reference proteome</keyword>
<dbReference type="EMBL" id="CAICTM010001059">
    <property type="protein sequence ID" value="CAB9519962.1"/>
    <property type="molecule type" value="Genomic_DNA"/>
</dbReference>
<name>A0A9N8EF51_9STRA</name>
<feature type="region of interest" description="Disordered" evidence="1">
    <location>
        <begin position="1"/>
        <end position="21"/>
    </location>
</feature>
<accession>A0A9N8EF51</accession>
<gene>
    <name evidence="2" type="ORF">SEMRO_1061_G236840.1</name>
</gene>